<keyword evidence="1" id="KW-0472">Membrane</keyword>
<dbReference type="InterPro" id="IPR012495">
    <property type="entry name" value="TadE-like_dom"/>
</dbReference>
<keyword evidence="4" id="KW-1185">Reference proteome</keyword>
<proteinExistence type="predicted"/>
<evidence type="ECO:0000259" key="2">
    <source>
        <dbReference type="Pfam" id="PF07811"/>
    </source>
</evidence>
<keyword evidence="1" id="KW-1133">Transmembrane helix</keyword>
<dbReference type="AlphaFoldDB" id="B4SEJ9"/>
<evidence type="ECO:0000313" key="4">
    <source>
        <dbReference type="Proteomes" id="UP000002724"/>
    </source>
</evidence>
<feature type="domain" description="TadE-like" evidence="2">
    <location>
        <begin position="24"/>
        <end position="66"/>
    </location>
</feature>
<evidence type="ECO:0000313" key="3">
    <source>
        <dbReference type="EMBL" id="ACF43091.1"/>
    </source>
</evidence>
<gene>
    <name evidence="3" type="ordered locus">Ppha_0801</name>
</gene>
<feature type="transmembrane region" description="Helical" evidence="1">
    <location>
        <begin position="30"/>
        <end position="52"/>
    </location>
</feature>
<name>B4SEJ9_PELPB</name>
<dbReference type="HOGENOM" id="CLU_122851_0_0_10"/>
<evidence type="ECO:0000256" key="1">
    <source>
        <dbReference type="SAM" id="Phobius"/>
    </source>
</evidence>
<dbReference type="Pfam" id="PF07811">
    <property type="entry name" value="TadE"/>
    <property type="match status" value="1"/>
</dbReference>
<dbReference type="eggNOG" id="COG4961">
    <property type="taxonomic scope" value="Bacteria"/>
</dbReference>
<protein>
    <submittedName>
        <fullName evidence="3">TadE family protein</fullName>
    </submittedName>
</protein>
<dbReference type="OrthoDB" id="6165442at2"/>
<dbReference type="Proteomes" id="UP000002724">
    <property type="component" value="Chromosome"/>
</dbReference>
<organism evidence="3 4">
    <name type="scientific">Pelodictyon phaeoclathratiforme (strain DSM 5477 / BU-1)</name>
    <dbReference type="NCBI Taxonomy" id="324925"/>
    <lineage>
        <taxon>Bacteria</taxon>
        <taxon>Pseudomonadati</taxon>
        <taxon>Chlorobiota</taxon>
        <taxon>Chlorobiia</taxon>
        <taxon>Chlorobiales</taxon>
        <taxon>Chlorobiaceae</taxon>
        <taxon>Chlorobium/Pelodictyon group</taxon>
        <taxon>Pelodictyon</taxon>
    </lineage>
</organism>
<sequence precursor="true">MSIMHADMPLLKAPEKEQAQSQKGYATVEFMLLLHLFLHILLGIFFYSIALLDKIVLTNASREGARAGAISSSTISAQTAAASGCDCKLISMYGTLSATITPTVDSSTNMCTVETRCYYPPVYIFPGIDLSATTSMRLESP</sequence>
<accession>B4SEJ9</accession>
<dbReference type="KEGG" id="pph:Ppha_0801"/>
<keyword evidence="1" id="KW-0812">Transmembrane</keyword>
<dbReference type="STRING" id="324925.Ppha_0801"/>
<dbReference type="EMBL" id="CP001110">
    <property type="protein sequence ID" value="ACF43091.1"/>
    <property type="molecule type" value="Genomic_DNA"/>
</dbReference>
<dbReference type="RefSeq" id="WP_012507586.1">
    <property type="nucleotide sequence ID" value="NC_011060.1"/>
</dbReference>
<reference evidence="3 4" key="1">
    <citation type="submission" date="2008-06" db="EMBL/GenBank/DDBJ databases">
        <title>Complete sequence of Pelodictyon phaeoclathratiforme BU-1.</title>
        <authorList>
            <consortium name="US DOE Joint Genome Institute"/>
            <person name="Lucas S."/>
            <person name="Copeland A."/>
            <person name="Lapidus A."/>
            <person name="Glavina del Rio T."/>
            <person name="Dalin E."/>
            <person name="Tice H."/>
            <person name="Bruce D."/>
            <person name="Goodwin L."/>
            <person name="Pitluck S."/>
            <person name="Schmutz J."/>
            <person name="Larimer F."/>
            <person name="Land M."/>
            <person name="Hauser L."/>
            <person name="Kyrpides N."/>
            <person name="Mikhailova N."/>
            <person name="Liu Z."/>
            <person name="Li T."/>
            <person name="Zhao F."/>
            <person name="Overmann J."/>
            <person name="Bryant D.A."/>
            <person name="Richardson P."/>
        </authorList>
    </citation>
    <scope>NUCLEOTIDE SEQUENCE [LARGE SCALE GENOMIC DNA]</scope>
    <source>
        <strain evidence="4">DSM 5477 / BU-1</strain>
    </source>
</reference>